<evidence type="ECO:0000256" key="1">
    <source>
        <dbReference type="SAM" id="Phobius"/>
    </source>
</evidence>
<reference evidence="2" key="2">
    <citation type="journal article" date="2000" name="Genome Res.">
        <title>Normalization and subtraction of cap-trapper-selected cDNAs to prepare full-length cDNA libraries for rapid discovery of new genes.</title>
        <authorList>
            <person name="Carninci P."/>
            <person name="Shibata Y."/>
            <person name="Hayatsu N."/>
            <person name="Sugahara Y."/>
            <person name="Shibata K."/>
            <person name="Itoh M."/>
            <person name="Konno H."/>
            <person name="Okazaki Y."/>
            <person name="Muramatsu M."/>
            <person name="Hayashizaki Y."/>
        </authorList>
    </citation>
    <scope>NUCLEOTIDE SEQUENCE</scope>
    <source>
        <strain evidence="2">C57BL/6J</strain>
        <tissue evidence="2">Head</tissue>
    </source>
</reference>
<name>Q3US56_MOUSE</name>
<proteinExistence type="evidence at transcript level"/>
<protein>
    <submittedName>
        <fullName evidence="2">Uncharacterized protein</fullName>
    </submittedName>
</protein>
<organism evidence="2">
    <name type="scientific">Mus musculus</name>
    <name type="common">Mouse</name>
    <dbReference type="NCBI Taxonomy" id="10090"/>
    <lineage>
        <taxon>Eukaryota</taxon>
        <taxon>Metazoa</taxon>
        <taxon>Chordata</taxon>
        <taxon>Craniata</taxon>
        <taxon>Vertebrata</taxon>
        <taxon>Euteleostomi</taxon>
        <taxon>Mammalia</taxon>
        <taxon>Eutheria</taxon>
        <taxon>Euarchontoglires</taxon>
        <taxon>Glires</taxon>
        <taxon>Rodentia</taxon>
        <taxon>Myomorpha</taxon>
        <taxon>Muroidea</taxon>
        <taxon>Muridae</taxon>
        <taxon>Murinae</taxon>
        <taxon>Mus</taxon>
        <taxon>Mus</taxon>
    </lineage>
</organism>
<dbReference type="MGI" id="MGI:2442604">
    <property type="gene designation" value="9430053O09Rik"/>
</dbReference>
<dbReference type="AlphaFoldDB" id="Q3US56"/>
<reference evidence="2" key="6">
    <citation type="submission" date="2004-03" db="EMBL/GenBank/DDBJ databases">
        <authorList>
            <person name="Arakawa T."/>
            <person name="Carninci P."/>
            <person name="Fukuda S."/>
            <person name="Hashizume W."/>
            <person name="Hayashida K."/>
            <person name="Hori F."/>
            <person name="Iida J."/>
            <person name="Imamura K."/>
            <person name="Imotani K."/>
            <person name="Itoh M."/>
            <person name="Kanagawa S."/>
            <person name="Kawai J."/>
            <person name="Kojima M."/>
            <person name="Konno H."/>
            <person name="Murata M."/>
            <person name="Nakamura M."/>
            <person name="Ninomiya N."/>
            <person name="Nishiyori H."/>
            <person name="Nomura K."/>
            <person name="Ohno M."/>
            <person name="Sakazume N."/>
            <person name="Sano H."/>
            <person name="Sasaki D."/>
            <person name="Shibata K."/>
            <person name="Shiraki T."/>
            <person name="Tagami M."/>
            <person name="Tagami Y."/>
            <person name="Waki K."/>
            <person name="Watahiki A."/>
            <person name="Muramatsu M."/>
            <person name="Hayashizaki Y."/>
        </authorList>
    </citation>
    <scope>NUCLEOTIDE SEQUENCE</scope>
    <source>
        <strain evidence="2">C57BL/6J</strain>
        <tissue evidence="2">Head</tissue>
    </source>
</reference>
<gene>
    <name evidence="3" type="primary">9430053O09Rik</name>
</gene>
<reference evidence="2" key="4">
    <citation type="journal article" date="2001" name="Nature">
        <title>Functional annotation of a full-length mouse cDNA collection.</title>
        <authorList>
            <consortium name="The RIKEN Genome Exploration Research Group Phase II Team and the FANTOM Consortium"/>
        </authorList>
    </citation>
    <scope>NUCLEOTIDE SEQUENCE</scope>
    <source>
        <strain evidence="2">C57BL/6J</strain>
        <tissue evidence="2">Head</tissue>
    </source>
</reference>
<evidence type="ECO:0000313" key="2">
    <source>
        <dbReference type="EMBL" id="BAE24480.1"/>
    </source>
</evidence>
<sequence length="88" mass="10184">MCEIDSLASTFVPNLCCGPKGFHFSLKLVFFFFLLLSFFILDEFCVGLNYSYAFIQLFWRLPGILYKQGFLFCCENGTFFSPVLCFPL</sequence>
<keyword evidence="1" id="KW-0472">Membrane</keyword>
<reference evidence="2" key="1">
    <citation type="journal article" date="1999" name="Methods Enzymol.">
        <title>High-efficiency full-length cDNA cloning.</title>
        <authorList>
            <person name="Carninci P."/>
            <person name="Hayashizaki Y."/>
        </authorList>
    </citation>
    <scope>NUCLEOTIDE SEQUENCE</scope>
    <source>
        <strain evidence="2">C57BL/6J</strain>
        <tissue evidence="2">Head</tissue>
    </source>
</reference>
<reference evidence="2" key="8">
    <citation type="journal article" date="2005" name="Science">
        <title>Antisense Transcription in the Mammalian Transcriptome.</title>
        <authorList>
            <consortium name="RIKEN Genome Exploration Research Group and Genome Science Group (Genome Network Project Core Group) and the FANTOM Consortium"/>
        </authorList>
    </citation>
    <scope>NUCLEOTIDE SEQUENCE</scope>
    <source>
        <strain evidence="2">C57BL/6J</strain>
        <tissue evidence="2">Head</tissue>
    </source>
</reference>
<reference evidence="2" key="5">
    <citation type="journal article" date="2002" name="Nature">
        <title>Analysis of the mouse transcriptome based on functional annotation of 60,770 full-length cDNAs.</title>
        <authorList>
            <consortium name="The FANTOM Consortium and the RIKEN Genome Exploration Research Group Phase I and II Team"/>
        </authorList>
    </citation>
    <scope>NUCLEOTIDE SEQUENCE</scope>
    <source>
        <strain evidence="2">C57BL/6J</strain>
        <tissue evidence="2">Head</tissue>
    </source>
</reference>
<reference evidence="2" key="3">
    <citation type="journal article" date="2000" name="Genome Res.">
        <title>RIKEN integrated sequence analysis (RISA) system--384-format sequencing pipeline with 384 multicapillary sequencer.</title>
        <authorList>
            <person name="Shibata K."/>
            <person name="Itoh M."/>
            <person name="Aizawa K."/>
            <person name="Nagaoka S."/>
            <person name="Sasaki N."/>
            <person name="Carninci P."/>
            <person name="Konno H."/>
            <person name="Akiyama J."/>
            <person name="Nishi K."/>
            <person name="Kitsunai T."/>
            <person name="Tashiro H."/>
            <person name="Itoh M."/>
            <person name="Sumi N."/>
            <person name="Ishii Y."/>
            <person name="Nakamura S."/>
            <person name="Hazama M."/>
            <person name="Nishine T."/>
            <person name="Harada A."/>
            <person name="Yamamoto R."/>
            <person name="Matsumoto H."/>
            <person name="Sakaguchi S."/>
            <person name="Ikegami T."/>
            <person name="Kashiwagi K."/>
            <person name="Fujiwake S."/>
            <person name="Inoue K."/>
            <person name="Togawa Y."/>
            <person name="Izawa M."/>
            <person name="Ohara E."/>
            <person name="Watahiki M."/>
            <person name="Yoneda Y."/>
            <person name="Ishikawa T."/>
            <person name="Ozawa K."/>
            <person name="Tanaka T."/>
            <person name="Matsuura S."/>
            <person name="Kawai J."/>
            <person name="Okazaki Y."/>
            <person name="Muramatsu M."/>
            <person name="Inoue Y."/>
            <person name="Kira A."/>
            <person name="Hayashizaki Y."/>
        </authorList>
    </citation>
    <scope>NUCLEOTIDE SEQUENCE</scope>
    <source>
        <strain evidence="2">C57BL/6J</strain>
        <tissue evidence="2">Head</tissue>
    </source>
</reference>
<reference evidence="2" key="7">
    <citation type="journal article" date="2005" name="Science">
        <title>The Transcriptional Landscape of the Mammalian Genome.</title>
        <authorList>
            <consortium name="The FANTOM Consortium"/>
            <consortium name="Riken Genome Exploration Research Group and Genome Science Group (Genome Network Project Core Group)"/>
        </authorList>
    </citation>
    <scope>NUCLEOTIDE SEQUENCE</scope>
    <source>
        <strain evidence="2">C57BL/6J</strain>
        <tissue evidence="2">Head</tissue>
    </source>
</reference>
<dbReference type="EMBL" id="AK140789">
    <property type="protein sequence ID" value="BAE24480.1"/>
    <property type="molecule type" value="mRNA"/>
</dbReference>
<feature type="transmembrane region" description="Helical" evidence="1">
    <location>
        <begin position="28"/>
        <end position="50"/>
    </location>
</feature>
<keyword evidence="1" id="KW-0812">Transmembrane</keyword>
<accession>Q3US56</accession>
<dbReference type="AGR" id="MGI:2442604"/>
<keyword evidence="1" id="KW-1133">Transmembrane helix</keyword>
<evidence type="ECO:0000313" key="3">
    <source>
        <dbReference type="MGI" id="MGI:2442604"/>
    </source>
</evidence>